<reference evidence="2 3" key="1">
    <citation type="submission" date="2023-05" db="EMBL/GenBank/DDBJ databases">
        <title>Comparative genomics reveals the evidence of polycyclic aromatic hydrocarbons degradation in moderately halophilic genus Pontibacillus.</title>
        <authorList>
            <person name="Yang H."/>
            <person name="Qian Z."/>
        </authorList>
    </citation>
    <scope>NUCLEOTIDE SEQUENCE [LARGE SCALE GENOMIC DNA]</scope>
    <source>
        <strain evidence="3">HN14</strain>
    </source>
</reference>
<dbReference type="RefSeq" id="WP_231417531.1">
    <property type="nucleotide sequence ID" value="NZ_CP126446.1"/>
</dbReference>
<dbReference type="CDD" id="cd04301">
    <property type="entry name" value="NAT_SF"/>
    <property type="match status" value="1"/>
</dbReference>
<organism evidence="2 3">
    <name type="scientific">Pontibacillus chungwhensis</name>
    <dbReference type="NCBI Taxonomy" id="265426"/>
    <lineage>
        <taxon>Bacteria</taxon>
        <taxon>Bacillati</taxon>
        <taxon>Bacillota</taxon>
        <taxon>Bacilli</taxon>
        <taxon>Bacillales</taxon>
        <taxon>Bacillaceae</taxon>
        <taxon>Pontibacillus</taxon>
    </lineage>
</organism>
<dbReference type="GO" id="GO:0016746">
    <property type="term" value="F:acyltransferase activity"/>
    <property type="evidence" value="ECO:0007669"/>
    <property type="project" value="UniProtKB-KW"/>
</dbReference>
<name>A0ABY8UXR2_9BACI</name>
<accession>A0ABY8UXR2</accession>
<dbReference type="InterPro" id="IPR000182">
    <property type="entry name" value="GNAT_dom"/>
</dbReference>
<dbReference type="InterPro" id="IPR016181">
    <property type="entry name" value="Acyl_CoA_acyltransferase"/>
</dbReference>
<gene>
    <name evidence="2" type="ORF">QNI29_16330</name>
</gene>
<proteinExistence type="predicted"/>
<keyword evidence="2" id="KW-0012">Acyltransferase</keyword>
<dbReference type="EC" id="2.3.1.-" evidence="2"/>
<evidence type="ECO:0000313" key="3">
    <source>
        <dbReference type="Proteomes" id="UP001236652"/>
    </source>
</evidence>
<dbReference type="SUPFAM" id="SSF55729">
    <property type="entry name" value="Acyl-CoA N-acyltransferases (Nat)"/>
    <property type="match status" value="1"/>
</dbReference>
<dbReference type="Gene3D" id="3.40.630.30">
    <property type="match status" value="1"/>
</dbReference>
<keyword evidence="2" id="KW-0808">Transferase</keyword>
<dbReference type="PROSITE" id="PS51186">
    <property type="entry name" value="GNAT"/>
    <property type="match status" value="1"/>
</dbReference>
<dbReference type="Pfam" id="PF13673">
    <property type="entry name" value="Acetyltransf_10"/>
    <property type="match status" value="1"/>
</dbReference>
<keyword evidence="3" id="KW-1185">Reference proteome</keyword>
<evidence type="ECO:0000313" key="2">
    <source>
        <dbReference type="EMBL" id="WIF97289.1"/>
    </source>
</evidence>
<feature type="domain" description="N-acetyltransferase" evidence="1">
    <location>
        <begin position="4"/>
        <end position="151"/>
    </location>
</feature>
<dbReference type="Proteomes" id="UP001236652">
    <property type="component" value="Chromosome"/>
</dbReference>
<protein>
    <submittedName>
        <fullName evidence="2">GNAT family N-acetyltransferase</fullName>
        <ecNumber evidence="2">2.3.1.-</ecNumber>
    </submittedName>
</protein>
<dbReference type="EMBL" id="CP126446">
    <property type="protein sequence ID" value="WIF97289.1"/>
    <property type="molecule type" value="Genomic_DNA"/>
</dbReference>
<sequence length="153" mass="17879">MNNDKVQFTKANDRERMLPFLKLADDSENMIRDYIQEGELYEIVVDDQTVGIILFTFTARDIVEIKNMALVNSMRRKGMGREVIKRFSEHYKKSGYSYMIVGTANSSIGNLAFYQKAGFRFDHIKRDFFSSYEEPIVEDGIRAFDMIMLKKTL</sequence>
<evidence type="ECO:0000259" key="1">
    <source>
        <dbReference type="PROSITE" id="PS51186"/>
    </source>
</evidence>